<sequence>MTSDPLPQAKENADVQVEDVGDSNIAEKGYDNHLPYVEYDKKETRRILWKIDWRLVPFLSVLYLMSFLDRSNIGNAKIAGMEKDLNLTGHQYNIALTVFFIPYALLEVPSNIILKMMRPSQWIAIMLFAWGIVMTLMGLVTTYEGLVVARFFLGVGEAGFFPAAAYLLTIWYKRYEVQRRMAVLYCACTFSGAFSGLLAFALAKMDGIGGLAGWKWIFIIEGLLPIVLSVLVYFYLPDSPATAKFLTQAERDFIVNRLVYETGSGAGKVSHDEKIRWLHIKDAFLDWKNWAGMVIYLGVSVGVYGFVATVPTVVRDLGYTAAHAQLMTVPIYVVAMLVALTTAFWSDHAQQRTPFIAGAFSIAAIGFIGQLAIPHTRLTGLTYFFLFLIAIGLYSPFVCIVCLVGNNLAPSSKRAVGMALVITVGNLGGIAGSNIFIASEAPRYPTGFGVCLAIVCCSIGMSLVVRYLLKKENTRRDAFMAGKTEEEVRREFGDDEERLIHMGDKSPFYRYTL</sequence>
<dbReference type="VEuPathDB" id="FungiDB:HMPREF1541_08930"/>
<comment type="subcellular location">
    <subcellularLocation>
        <location evidence="1">Membrane</location>
        <topology evidence="1">Multi-pass membrane protein</topology>
    </subcellularLocation>
</comment>
<feature type="domain" description="Major facilitator superfamily (MFS) profile" evidence="7">
    <location>
        <begin position="55"/>
        <end position="474"/>
    </location>
</feature>
<feature type="transmembrane region" description="Helical" evidence="6">
    <location>
        <begin position="322"/>
        <end position="343"/>
    </location>
</feature>
<dbReference type="InterPro" id="IPR020846">
    <property type="entry name" value="MFS_dom"/>
</dbReference>
<dbReference type="GO" id="GO:0022857">
    <property type="term" value="F:transmembrane transporter activity"/>
    <property type="evidence" value="ECO:0007669"/>
    <property type="project" value="InterPro"/>
</dbReference>
<dbReference type="RefSeq" id="XP_008721470.1">
    <property type="nucleotide sequence ID" value="XM_008723248.1"/>
</dbReference>
<dbReference type="eggNOG" id="KOG2533">
    <property type="taxonomic scope" value="Eukaryota"/>
</dbReference>
<evidence type="ECO:0000256" key="1">
    <source>
        <dbReference type="ARBA" id="ARBA00004141"/>
    </source>
</evidence>
<feature type="transmembrane region" description="Helical" evidence="6">
    <location>
        <begin position="214"/>
        <end position="236"/>
    </location>
</feature>
<dbReference type="InterPro" id="IPR011701">
    <property type="entry name" value="MFS"/>
</dbReference>
<dbReference type="PROSITE" id="PS50850">
    <property type="entry name" value="MFS"/>
    <property type="match status" value="1"/>
</dbReference>
<evidence type="ECO:0000256" key="4">
    <source>
        <dbReference type="ARBA" id="ARBA00022989"/>
    </source>
</evidence>
<feature type="transmembrane region" description="Helical" evidence="6">
    <location>
        <begin position="51"/>
        <end position="68"/>
    </location>
</feature>
<protein>
    <recommendedName>
        <fullName evidence="7">Major facilitator superfamily (MFS) profile domain-containing protein</fullName>
    </recommendedName>
</protein>
<accession>W2RJH8</accession>
<dbReference type="FunFam" id="1.20.1250.20:FF:000013">
    <property type="entry name" value="MFS general substrate transporter"/>
    <property type="match status" value="1"/>
</dbReference>
<dbReference type="InterPro" id="IPR036259">
    <property type="entry name" value="MFS_trans_sf"/>
</dbReference>
<feature type="transmembrane region" description="Helical" evidence="6">
    <location>
        <begin position="444"/>
        <end position="469"/>
    </location>
</feature>
<keyword evidence="2" id="KW-0813">Transport</keyword>
<proteinExistence type="predicted"/>
<keyword evidence="5 6" id="KW-0472">Membrane</keyword>
<dbReference type="HOGENOM" id="CLU_001265_0_1_1"/>
<dbReference type="Proteomes" id="UP000030752">
    <property type="component" value="Unassembled WGS sequence"/>
</dbReference>
<dbReference type="Pfam" id="PF07690">
    <property type="entry name" value="MFS_1"/>
    <property type="match status" value="1"/>
</dbReference>
<feature type="transmembrane region" description="Helical" evidence="6">
    <location>
        <begin position="290"/>
        <end position="310"/>
    </location>
</feature>
<keyword evidence="3 6" id="KW-0812">Transmembrane</keyword>
<dbReference type="EMBL" id="KB822725">
    <property type="protein sequence ID" value="ETN36652.1"/>
    <property type="molecule type" value="Genomic_DNA"/>
</dbReference>
<dbReference type="GO" id="GO:0016020">
    <property type="term" value="C:membrane"/>
    <property type="evidence" value="ECO:0007669"/>
    <property type="project" value="UniProtKB-SubCell"/>
</dbReference>
<dbReference type="AlphaFoldDB" id="W2RJH8"/>
<dbReference type="InParanoid" id="W2RJH8"/>
<dbReference type="SUPFAM" id="SSF103473">
    <property type="entry name" value="MFS general substrate transporter"/>
    <property type="match status" value="1"/>
</dbReference>
<evidence type="ECO:0000256" key="6">
    <source>
        <dbReference type="SAM" id="Phobius"/>
    </source>
</evidence>
<feature type="transmembrane region" description="Helical" evidence="6">
    <location>
        <begin position="182"/>
        <end position="202"/>
    </location>
</feature>
<name>W2RJH8_CYPE1</name>
<gene>
    <name evidence="8" type="ORF">HMPREF1541_08930</name>
</gene>
<evidence type="ECO:0000259" key="7">
    <source>
        <dbReference type="PROSITE" id="PS50850"/>
    </source>
</evidence>
<dbReference type="OrthoDB" id="2962993at2759"/>
<dbReference type="GeneID" id="19976269"/>
<feature type="transmembrane region" description="Helical" evidence="6">
    <location>
        <begin position="92"/>
        <end position="110"/>
    </location>
</feature>
<feature type="transmembrane region" description="Helical" evidence="6">
    <location>
        <begin position="416"/>
        <end position="438"/>
    </location>
</feature>
<evidence type="ECO:0000313" key="9">
    <source>
        <dbReference type="Proteomes" id="UP000030752"/>
    </source>
</evidence>
<keyword evidence="9" id="KW-1185">Reference proteome</keyword>
<evidence type="ECO:0000256" key="3">
    <source>
        <dbReference type="ARBA" id="ARBA00022692"/>
    </source>
</evidence>
<reference evidence="8 9" key="1">
    <citation type="submission" date="2013-03" db="EMBL/GenBank/DDBJ databases">
        <title>The Genome Sequence of Phialophora europaea CBS 101466.</title>
        <authorList>
            <consortium name="The Broad Institute Genomics Platform"/>
            <person name="Cuomo C."/>
            <person name="de Hoog S."/>
            <person name="Gorbushina A."/>
            <person name="Walker B."/>
            <person name="Young S.K."/>
            <person name="Zeng Q."/>
            <person name="Gargeya S."/>
            <person name="Fitzgerald M."/>
            <person name="Haas B."/>
            <person name="Abouelleil A."/>
            <person name="Allen A.W."/>
            <person name="Alvarado L."/>
            <person name="Arachchi H.M."/>
            <person name="Berlin A.M."/>
            <person name="Chapman S.B."/>
            <person name="Gainer-Dewar J."/>
            <person name="Goldberg J."/>
            <person name="Griggs A."/>
            <person name="Gujja S."/>
            <person name="Hansen M."/>
            <person name="Howarth C."/>
            <person name="Imamovic A."/>
            <person name="Ireland A."/>
            <person name="Larimer J."/>
            <person name="McCowan C."/>
            <person name="Murphy C."/>
            <person name="Pearson M."/>
            <person name="Poon T.W."/>
            <person name="Priest M."/>
            <person name="Roberts A."/>
            <person name="Saif S."/>
            <person name="Shea T."/>
            <person name="Sisk P."/>
            <person name="Sykes S."/>
            <person name="Wortman J."/>
            <person name="Nusbaum C."/>
            <person name="Birren B."/>
        </authorList>
    </citation>
    <scope>NUCLEOTIDE SEQUENCE [LARGE SCALE GENOMIC DNA]</scope>
    <source>
        <strain evidence="8 9">CBS 101466</strain>
    </source>
</reference>
<evidence type="ECO:0000256" key="2">
    <source>
        <dbReference type="ARBA" id="ARBA00022448"/>
    </source>
</evidence>
<dbReference type="Gene3D" id="1.20.1250.20">
    <property type="entry name" value="MFS general substrate transporter like domains"/>
    <property type="match status" value="2"/>
</dbReference>
<evidence type="ECO:0000313" key="8">
    <source>
        <dbReference type="EMBL" id="ETN36652.1"/>
    </source>
</evidence>
<feature type="transmembrane region" description="Helical" evidence="6">
    <location>
        <begin position="122"/>
        <end position="141"/>
    </location>
</feature>
<evidence type="ECO:0000256" key="5">
    <source>
        <dbReference type="ARBA" id="ARBA00023136"/>
    </source>
</evidence>
<dbReference type="FunFam" id="1.20.1250.20:FF:000034">
    <property type="entry name" value="MFS general substrate transporter"/>
    <property type="match status" value="1"/>
</dbReference>
<dbReference type="PANTHER" id="PTHR43791:SF18">
    <property type="entry name" value="NICOTINIC ACID TRANSPORTER TNA1, PUTATIVE (AFU_ORTHOLOGUE AFUA_3G03820)-RELATED"/>
    <property type="match status" value="1"/>
</dbReference>
<feature type="transmembrane region" description="Helical" evidence="6">
    <location>
        <begin position="381"/>
        <end position="404"/>
    </location>
</feature>
<feature type="transmembrane region" description="Helical" evidence="6">
    <location>
        <begin position="147"/>
        <end position="170"/>
    </location>
</feature>
<feature type="transmembrane region" description="Helical" evidence="6">
    <location>
        <begin position="355"/>
        <end position="375"/>
    </location>
</feature>
<dbReference type="PANTHER" id="PTHR43791">
    <property type="entry name" value="PERMEASE-RELATED"/>
    <property type="match status" value="1"/>
</dbReference>
<keyword evidence="4 6" id="KW-1133">Transmembrane helix</keyword>
<organism evidence="8 9">
    <name type="scientific">Cyphellophora europaea (strain CBS 101466)</name>
    <name type="common">Phialophora europaea</name>
    <dbReference type="NCBI Taxonomy" id="1220924"/>
    <lineage>
        <taxon>Eukaryota</taxon>
        <taxon>Fungi</taxon>
        <taxon>Dikarya</taxon>
        <taxon>Ascomycota</taxon>
        <taxon>Pezizomycotina</taxon>
        <taxon>Eurotiomycetes</taxon>
        <taxon>Chaetothyriomycetidae</taxon>
        <taxon>Chaetothyriales</taxon>
        <taxon>Cyphellophoraceae</taxon>
        <taxon>Cyphellophora</taxon>
    </lineage>
</organism>